<feature type="binding site" evidence="1">
    <location>
        <begin position="60"/>
        <end position="62"/>
    </location>
    <ligand>
        <name>FAD</name>
        <dbReference type="ChEBI" id="CHEBI:57692"/>
    </ligand>
</feature>
<dbReference type="AlphaFoldDB" id="A0A2H0LWL3"/>
<dbReference type="CDD" id="cd06219">
    <property type="entry name" value="DHOD_e_trans_like1"/>
    <property type="match status" value="1"/>
</dbReference>
<evidence type="ECO:0000259" key="3">
    <source>
        <dbReference type="PROSITE" id="PS51384"/>
    </source>
</evidence>
<dbReference type="Proteomes" id="UP000229641">
    <property type="component" value="Unassembled WGS sequence"/>
</dbReference>
<dbReference type="NCBIfam" id="NF004862">
    <property type="entry name" value="PRK06222.1"/>
    <property type="match status" value="1"/>
</dbReference>
<dbReference type="SUPFAM" id="SSF63380">
    <property type="entry name" value="Riboflavin synthase domain-like"/>
    <property type="match status" value="1"/>
</dbReference>
<feature type="domain" description="FAD-binding FR-type" evidence="3">
    <location>
        <begin position="1"/>
        <end position="93"/>
    </location>
</feature>
<dbReference type="InterPro" id="IPR050353">
    <property type="entry name" value="PyrK_electron_transfer"/>
</dbReference>
<comment type="cofactor">
    <cofactor evidence="2">
        <name>[2Fe-2S] cluster</name>
        <dbReference type="ChEBI" id="CHEBI:190135"/>
    </cofactor>
    <text evidence="2">Binds 1 [2Fe-2S] cluster per subunit.</text>
</comment>
<evidence type="ECO:0000256" key="2">
    <source>
        <dbReference type="PIRSR" id="PIRSR006816-2"/>
    </source>
</evidence>
<dbReference type="PANTHER" id="PTHR43513">
    <property type="entry name" value="DIHYDROOROTATE DEHYDROGENASE B (NAD(+)), ELECTRON TRANSFER SUBUNIT"/>
    <property type="match status" value="1"/>
</dbReference>
<comment type="cofactor">
    <cofactor evidence="1">
        <name>FAD</name>
        <dbReference type="ChEBI" id="CHEBI:57692"/>
    </cofactor>
    <text evidence="1">Binds 1 FAD per subunit.</text>
</comment>
<evidence type="ECO:0000256" key="1">
    <source>
        <dbReference type="PIRSR" id="PIRSR006816-1"/>
    </source>
</evidence>
<reference evidence="4 5" key="1">
    <citation type="submission" date="2017-09" db="EMBL/GenBank/DDBJ databases">
        <title>Depth-based differentiation of microbial function through sediment-hosted aquifers and enrichment of novel symbionts in the deep terrestrial subsurface.</title>
        <authorList>
            <person name="Probst A.J."/>
            <person name="Ladd B."/>
            <person name="Jarett J.K."/>
            <person name="Geller-Mcgrath D.E."/>
            <person name="Sieber C.M."/>
            <person name="Emerson J.B."/>
            <person name="Anantharaman K."/>
            <person name="Thomas B.C."/>
            <person name="Malmstrom R."/>
            <person name="Stieglmeier M."/>
            <person name="Klingl A."/>
            <person name="Woyke T."/>
            <person name="Ryan C.M."/>
            <person name="Banfield J.F."/>
        </authorList>
    </citation>
    <scope>NUCLEOTIDE SEQUENCE [LARGE SCALE GENOMIC DNA]</scope>
    <source>
        <strain evidence="4">CG11_big_fil_rev_8_21_14_0_20_42_13</strain>
    </source>
</reference>
<dbReference type="InterPro" id="IPR019480">
    <property type="entry name" value="Dihydroorotate_DH_Fe-S-bd"/>
</dbReference>
<keyword evidence="1" id="KW-0274">FAD</keyword>
<name>A0A2H0LWL3_9BACT</name>
<evidence type="ECO:0000313" key="5">
    <source>
        <dbReference type="Proteomes" id="UP000229641"/>
    </source>
</evidence>
<keyword evidence="2" id="KW-0408">Iron</keyword>
<dbReference type="Gene3D" id="2.40.30.10">
    <property type="entry name" value="Translation factors"/>
    <property type="match status" value="1"/>
</dbReference>
<dbReference type="PROSITE" id="PS51384">
    <property type="entry name" value="FAD_FR"/>
    <property type="match status" value="1"/>
</dbReference>
<dbReference type="GO" id="GO:0006221">
    <property type="term" value="P:pyrimidine nucleotide biosynthetic process"/>
    <property type="evidence" value="ECO:0007669"/>
    <property type="project" value="InterPro"/>
</dbReference>
<dbReference type="PIRSF" id="PIRSF006816">
    <property type="entry name" value="Cyc3_hyd_g"/>
    <property type="match status" value="1"/>
</dbReference>
<dbReference type="PANTHER" id="PTHR43513:SF3">
    <property type="entry name" value="DIHYDROOROTATE DEHYDROGENASE B (NAD(+)), ELECTRON TRANSFER SUBUNIT-RELATED"/>
    <property type="match status" value="1"/>
</dbReference>
<dbReference type="EMBL" id="PCWA01000086">
    <property type="protein sequence ID" value="PIQ88788.1"/>
    <property type="molecule type" value="Genomic_DNA"/>
</dbReference>
<dbReference type="InterPro" id="IPR017938">
    <property type="entry name" value="Riboflavin_synthase-like_b-brl"/>
</dbReference>
<dbReference type="InterPro" id="IPR039261">
    <property type="entry name" value="FNR_nucleotide-bd"/>
</dbReference>
<keyword evidence="2" id="KW-0411">Iron-sulfur</keyword>
<proteinExistence type="predicted"/>
<gene>
    <name evidence="4" type="ORF">COV72_06560</name>
</gene>
<dbReference type="GO" id="GO:0050660">
    <property type="term" value="F:flavin adenine dinucleotide binding"/>
    <property type="evidence" value="ECO:0007669"/>
    <property type="project" value="InterPro"/>
</dbReference>
<keyword evidence="2" id="KW-0001">2Fe-2S</keyword>
<keyword evidence="2" id="KW-0479">Metal-binding</keyword>
<feature type="binding site" evidence="2">
    <location>
        <position position="242"/>
    </location>
    <ligand>
        <name>[2Fe-2S] cluster</name>
        <dbReference type="ChEBI" id="CHEBI:190135"/>
    </ligand>
</feature>
<keyword evidence="4" id="KW-0560">Oxidoreductase</keyword>
<comment type="caution">
    <text evidence="4">The sequence shown here is derived from an EMBL/GenBank/DDBJ whole genome shotgun (WGS) entry which is preliminary data.</text>
</comment>
<accession>A0A2H0LWL3</accession>
<sequence length="275" mass="29508">MYKIVHREILNPSVKKITIEAPDIAAKAKPGQFVVIMIDEKGERIPLTISETGKGTISLVFQEVGFTTRKLGKLNSGDSLLDILGPLGHAAEIINYGTVVCVAGGVGAAEVLPVAKALKDAQNTVIGILGARTKNLLILEDQLRANCHKLYIATDDGSYGQKGLVTDILKGILDSKPGESESKRPIGLIYAIGPVPMMAAVSDLSRPYNIKTKVCLNPIMVDGTGMCGSCRVTVDKKIKFCCVDGPDFDGHQVDFKELSQRLAAFKSQEQKTAKL</sequence>
<protein>
    <submittedName>
        <fullName evidence="4">Ferredoxin-NADP reductase</fullName>
        <ecNumber evidence="4">1.18.1.2</ecNumber>
    </submittedName>
</protein>
<dbReference type="EC" id="1.18.1.2" evidence="4"/>
<feature type="binding site" evidence="2">
    <location>
        <position position="230"/>
    </location>
    <ligand>
        <name>[2Fe-2S] cluster</name>
        <dbReference type="ChEBI" id="CHEBI:190135"/>
    </ligand>
</feature>
<dbReference type="Pfam" id="PF10418">
    <property type="entry name" value="DHODB_Fe-S_bind"/>
    <property type="match status" value="1"/>
</dbReference>
<evidence type="ECO:0000313" key="4">
    <source>
        <dbReference type="EMBL" id="PIQ88788.1"/>
    </source>
</evidence>
<dbReference type="GO" id="GO:0051537">
    <property type="term" value="F:2 iron, 2 sulfur cluster binding"/>
    <property type="evidence" value="ECO:0007669"/>
    <property type="project" value="UniProtKB-KW"/>
</dbReference>
<dbReference type="GO" id="GO:0004324">
    <property type="term" value="F:ferredoxin-NADP+ reductase activity"/>
    <property type="evidence" value="ECO:0007669"/>
    <property type="project" value="UniProtKB-EC"/>
</dbReference>
<organism evidence="4 5">
    <name type="scientific">Candidatus Ghiorseimicrobium undicola</name>
    <dbReference type="NCBI Taxonomy" id="1974746"/>
    <lineage>
        <taxon>Bacteria</taxon>
        <taxon>Pseudomonadati</taxon>
        <taxon>Candidatus Omnitrophota</taxon>
        <taxon>Candidatus Ghiorseimicrobium</taxon>
    </lineage>
</organism>
<feature type="binding site" evidence="2">
    <location>
        <position position="227"/>
    </location>
    <ligand>
        <name>[2Fe-2S] cluster</name>
        <dbReference type="ChEBI" id="CHEBI:190135"/>
    </ligand>
</feature>
<dbReference type="InterPro" id="IPR012165">
    <property type="entry name" value="Cyt_c3_hydrogenase_gsu"/>
</dbReference>
<dbReference type="Gene3D" id="3.40.50.80">
    <property type="entry name" value="Nucleotide-binding domain of ferredoxin-NADP reductase (FNR) module"/>
    <property type="match status" value="1"/>
</dbReference>
<dbReference type="GO" id="GO:0046872">
    <property type="term" value="F:metal ion binding"/>
    <property type="evidence" value="ECO:0007669"/>
    <property type="project" value="UniProtKB-KW"/>
</dbReference>
<dbReference type="SUPFAM" id="SSF52343">
    <property type="entry name" value="Ferredoxin reductase-like, C-terminal NADP-linked domain"/>
    <property type="match status" value="1"/>
</dbReference>
<dbReference type="InterPro" id="IPR017927">
    <property type="entry name" value="FAD-bd_FR_type"/>
</dbReference>
<keyword evidence="1" id="KW-0285">Flavoprotein</keyword>